<comment type="caution">
    <text evidence="4">The sequence shown here is derived from an EMBL/GenBank/DDBJ whole genome shotgun (WGS) entry which is preliminary data.</text>
</comment>
<comment type="similarity">
    <text evidence="2">Belongs to the peptidase M13 family.</text>
</comment>
<gene>
    <name evidence="4" type="ORF">RUM43_014231</name>
</gene>
<dbReference type="PANTHER" id="PTHR11733">
    <property type="entry name" value="ZINC METALLOPROTEASE FAMILY M13 NEPRILYSIN-RELATED"/>
    <property type="match status" value="1"/>
</dbReference>
<dbReference type="GO" id="GO:0005886">
    <property type="term" value="C:plasma membrane"/>
    <property type="evidence" value="ECO:0007669"/>
    <property type="project" value="UniProtKB-SubCell"/>
</dbReference>
<dbReference type="InterPro" id="IPR008753">
    <property type="entry name" value="Peptidase_M13_N"/>
</dbReference>
<accession>A0AAN8NX02</accession>
<reference evidence="4 5" key="1">
    <citation type="submission" date="2023-10" db="EMBL/GenBank/DDBJ databases">
        <title>Genomes of two closely related lineages of the louse Polyplax serrata with different host specificities.</title>
        <authorList>
            <person name="Martinu J."/>
            <person name="Tarabai H."/>
            <person name="Stefka J."/>
            <person name="Hypsa V."/>
        </authorList>
    </citation>
    <scope>NUCLEOTIDE SEQUENCE [LARGE SCALE GENOMIC DNA]</scope>
    <source>
        <strain evidence="4">HR10_N</strain>
    </source>
</reference>
<evidence type="ECO:0000313" key="4">
    <source>
        <dbReference type="EMBL" id="KAK6631135.1"/>
    </source>
</evidence>
<dbReference type="Proteomes" id="UP001372834">
    <property type="component" value="Unassembled WGS sequence"/>
</dbReference>
<dbReference type="SUPFAM" id="SSF55486">
    <property type="entry name" value="Metalloproteases ('zincins'), catalytic domain"/>
    <property type="match status" value="1"/>
</dbReference>
<organism evidence="4 5">
    <name type="scientific">Polyplax serrata</name>
    <name type="common">Common mouse louse</name>
    <dbReference type="NCBI Taxonomy" id="468196"/>
    <lineage>
        <taxon>Eukaryota</taxon>
        <taxon>Metazoa</taxon>
        <taxon>Ecdysozoa</taxon>
        <taxon>Arthropoda</taxon>
        <taxon>Hexapoda</taxon>
        <taxon>Insecta</taxon>
        <taxon>Pterygota</taxon>
        <taxon>Neoptera</taxon>
        <taxon>Paraneoptera</taxon>
        <taxon>Psocodea</taxon>
        <taxon>Troctomorpha</taxon>
        <taxon>Phthiraptera</taxon>
        <taxon>Anoplura</taxon>
        <taxon>Polyplacidae</taxon>
        <taxon>Polyplax</taxon>
    </lineage>
</organism>
<comment type="subcellular location">
    <subcellularLocation>
        <location evidence="1">Cell membrane</location>
        <topology evidence="1">Single-pass type II membrane protein</topology>
    </subcellularLocation>
</comment>
<dbReference type="InterPro" id="IPR000718">
    <property type="entry name" value="Peptidase_M13"/>
</dbReference>
<dbReference type="PANTHER" id="PTHR11733:SF241">
    <property type="entry name" value="GH26575P-RELATED"/>
    <property type="match status" value="1"/>
</dbReference>
<sequence length="328" mass="37192">MPKKSDQSSQKKVCLTEECVRTGCVNPKSQVQSPILMYIIPASSLLAAMDLTANPCQDFFQYACGTWNKKHIIPEDRSSISTFEIMADQLQVILKGVLEEPFGENETIISATRKAKLFYKSCMNLQQIGKIGDAPLRQVLKSLGGWPVATRDWKPPSFSVETLLGKLRGDYNEGVLIEQWVGPDDKNSSAHILQLDQMQLALPSRDYYLKMGNNVELKAYHRYMTQIAILLGADDKTAEAELEEVIKFEVQLANATLPEADRHDTSAIYRKLPLGALQKEIPQLNWKEYLSTFLEIHIKETEPLVTYAMPYFVKMGEILMKTERRQGR</sequence>
<evidence type="ECO:0000256" key="2">
    <source>
        <dbReference type="ARBA" id="ARBA00007357"/>
    </source>
</evidence>
<dbReference type="AlphaFoldDB" id="A0AAN8NX02"/>
<dbReference type="GO" id="GO:0004222">
    <property type="term" value="F:metalloendopeptidase activity"/>
    <property type="evidence" value="ECO:0007669"/>
    <property type="project" value="InterPro"/>
</dbReference>
<protein>
    <recommendedName>
        <fullName evidence="3">Peptidase M13 N-terminal domain-containing protein</fullName>
    </recommendedName>
</protein>
<dbReference type="CDD" id="cd08662">
    <property type="entry name" value="M13"/>
    <property type="match status" value="1"/>
</dbReference>
<dbReference type="GO" id="GO:0016485">
    <property type="term" value="P:protein processing"/>
    <property type="evidence" value="ECO:0007669"/>
    <property type="project" value="TreeGrafter"/>
</dbReference>
<dbReference type="Gene3D" id="1.10.1380.10">
    <property type="entry name" value="Neutral endopeptidase , domain2"/>
    <property type="match status" value="1"/>
</dbReference>
<evidence type="ECO:0000313" key="5">
    <source>
        <dbReference type="Proteomes" id="UP001372834"/>
    </source>
</evidence>
<feature type="domain" description="Peptidase M13 N-terminal" evidence="3">
    <location>
        <begin position="55"/>
        <end position="324"/>
    </location>
</feature>
<name>A0AAN8NX02_POLSC</name>
<dbReference type="Pfam" id="PF05649">
    <property type="entry name" value="Peptidase_M13_N"/>
    <property type="match status" value="1"/>
</dbReference>
<dbReference type="InterPro" id="IPR042089">
    <property type="entry name" value="Peptidase_M13_dom_2"/>
</dbReference>
<evidence type="ECO:0000259" key="3">
    <source>
        <dbReference type="Pfam" id="PF05649"/>
    </source>
</evidence>
<evidence type="ECO:0000256" key="1">
    <source>
        <dbReference type="ARBA" id="ARBA00004401"/>
    </source>
</evidence>
<dbReference type="PROSITE" id="PS51885">
    <property type="entry name" value="NEPRILYSIN"/>
    <property type="match status" value="1"/>
</dbReference>
<proteinExistence type="inferred from homology"/>
<dbReference type="EMBL" id="JAWJWE010000009">
    <property type="protein sequence ID" value="KAK6631135.1"/>
    <property type="molecule type" value="Genomic_DNA"/>
</dbReference>